<gene>
    <name evidence="5" type="ORF">JIN81_09820</name>
</gene>
<dbReference type="CDD" id="cd01543">
    <property type="entry name" value="PBP1_XylR"/>
    <property type="match status" value="1"/>
</dbReference>
<accession>A0A934RDM7</accession>
<dbReference type="InterPro" id="IPR018060">
    <property type="entry name" value="HTH_AraC"/>
</dbReference>
<dbReference type="InterPro" id="IPR018062">
    <property type="entry name" value="HTH_AraC-typ_CS"/>
</dbReference>
<keyword evidence="2 5" id="KW-0238">DNA-binding</keyword>
<dbReference type="Pfam" id="PF13377">
    <property type="entry name" value="Peripla_BP_3"/>
    <property type="match status" value="1"/>
</dbReference>
<evidence type="ECO:0000313" key="5">
    <source>
        <dbReference type="EMBL" id="MBK1827319.1"/>
    </source>
</evidence>
<dbReference type="GO" id="GO:0003700">
    <property type="term" value="F:DNA-binding transcription factor activity"/>
    <property type="evidence" value="ECO:0007669"/>
    <property type="project" value="InterPro"/>
</dbReference>
<dbReference type="Gene3D" id="1.10.10.60">
    <property type="entry name" value="Homeodomain-like"/>
    <property type="match status" value="1"/>
</dbReference>
<dbReference type="PROSITE" id="PS01124">
    <property type="entry name" value="HTH_ARAC_FAMILY_2"/>
    <property type="match status" value="1"/>
</dbReference>
<evidence type="ECO:0000256" key="3">
    <source>
        <dbReference type="ARBA" id="ARBA00023163"/>
    </source>
</evidence>
<dbReference type="PROSITE" id="PS00041">
    <property type="entry name" value="HTH_ARAC_FAMILY_1"/>
    <property type="match status" value="1"/>
</dbReference>
<evidence type="ECO:0000259" key="4">
    <source>
        <dbReference type="PROSITE" id="PS01124"/>
    </source>
</evidence>
<dbReference type="Proteomes" id="UP000658278">
    <property type="component" value="Unassembled WGS sequence"/>
</dbReference>
<comment type="caution">
    <text evidence="5">The sequence shown here is derived from an EMBL/GenBank/DDBJ whole genome shotgun (WGS) entry which is preliminary data.</text>
</comment>
<evidence type="ECO:0000256" key="2">
    <source>
        <dbReference type="ARBA" id="ARBA00023125"/>
    </source>
</evidence>
<keyword evidence="6" id="KW-1185">Reference proteome</keyword>
<dbReference type="InterPro" id="IPR020449">
    <property type="entry name" value="Tscrpt_reg_AraC-type_HTH"/>
</dbReference>
<dbReference type="InterPro" id="IPR046335">
    <property type="entry name" value="LacI/GalR-like_sensor"/>
</dbReference>
<dbReference type="SUPFAM" id="SSF53822">
    <property type="entry name" value="Periplasmic binding protein-like I"/>
    <property type="match status" value="1"/>
</dbReference>
<dbReference type="InterPro" id="IPR054031">
    <property type="entry name" value="XylR_PBP1"/>
</dbReference>
<dbReference type="SMART" id="SM00342">
    <property type="entry name" value="HTH_ARAC"/>
    <property type="match status" value="1"/>
</dbReference>
<dbReference type="RefSeq" id="WP_200278767.1">
    <property type="nucleotide sequence ID" value="NZ_JAENII010000006.1"/>
</dbReference>
<dbReference type="PRINTS" id="PR00032">
    <property type="entry name" value="HTHARAC"/>
</dbReference>
<dbReference type="PANTHER" id="PTHR30146:SF24">
    <property type="entry name" value="XYLOSE OPERON REGULATORY PROTEIN"/>
    <property type="match status" value="1"/>
</dbReference>
<proteinExistence type="predicted"/>
<evidence type="ECO:0000256" key="1">
    <source>
        <dbReference type="ARBA" id="ARBA00023015"/>
    </source>
</evidence>
<sequence>MSTPHKPTVALLIETSRAYGRDLCLGIAEYARGHGEWNFLIEERDLRGGIPEWLETWDGDGILCRLADPELADLLADAPCPVIDIYGQVQHPRIPFLDTDPDAVADMAARFFVNATFSNFAFCGFPGLWFSDGRSQSFQKAIRRLGSEVILYEPPHSWSSHDVARREALHPDGSKELEAWVKALPESTAILACNDVRAQQLLKVAMRIGRRVPEELAVMGVDDDELLCELTNPRLTSIHPDTRTLGYTAAHWLHLLMEGRTLPYQSLLVPPLHITERASTDTIASDDEIFVTALRYIRNHAHEGIDARNVIQQVGRSRSTLENRFRSYLGRSIKDEITRSRLARSLILLRETNMTLQQVANACGFATASHFCRMFKQAEGVTPGAFRAAHARDK</sequence>
<name>A0A934RDM7_9BACT</name>
<feature type="domain" description="HTH araC/xylS-type" evidence="4">
    <location>
        <begin position="291"/>
        <end position="389"/>
    </location>
</feature>
<keyword evidence="3" id="KW-0804">Transcription</keyword>
<dbReference type="Pfam" id="PF22177">
    <property type="entry name" value="PBP1_XylR"/>
    <property type="match status" value="1"/>
</dbReference>
<organism evidence="5 6">
    <name type="scientific">Haloferula rosea</name>
    <dbReference type="NCBI Taxonomy" id="490093"/>
    <lineage>
        <taxon>Bacteria</taxon>
        <taxon>Pseudomonadati</taxon>
        <taxon>Verrucomicrobiota</taxon>
        <taxon>Verrucomicrobiia</taxon>
        <taxon>Verrucomicrobiales</taxon>
        <taxon>Verrucomicrobiaceae</taxon>
        <taxon>Haloferula</taxon>
    </lineage>
</organism>
<keyword evidence="1" id="KW-0805">Transcription regulation</keyword>
<protein>
    <submittedName>
        <fullName evidence="5">DNA-binding transcriptional regulator</fullName>
    </submittedName>
</protein>
<dbReference type="GO" id="GO:0000976">
    <property type="term" value="F:transcription cis-regulatory region binding"/>
    <property type="evidence" value="ECO:0007669"/>
    <property type="project" value="TreeGrafter"/>
</dbReference>
<dbReference type="Gene3D" id="3.40.50.2300">
    <property type="match status" value="2"/>
</dbReference>
<dbReference type="PANTHER" id="PTHR30146">
    <property type="entry name" value="LACI-RELATED TRANSCRIPTIONAL REPRESSOR"/>
    <property type="match status" value="1"/>
</dbReference>
<evidence type="ECO:0000313" key="6">
    <source>
        <dbReference type="Proteomes" id="UP000658278"/>
    </source>
</evidence>
<reference evidence="5" key="1">
    <citation type="submission" date="2021-01" db="EMBL/GenBank/DDBJ databases">
        <title>Modified the classification status of verrucomicrobia.</title>
        <authorList>
            <person name="Feng X."/>
        </authorList>
    </citation>
    <scope>NUCLEOTIDE SEQUENCE</scope>
    <source>
        <strain evidence="5">KCTC 22201</strain>
    </source>
</reference>
<dbReference type="Pfam" id="PF12833">
    <property type="entry name" value="HTH_18"/>
    <property type="match status" value="1"/>
</dbReference>
<dbReference type="InterPro" id="IPR028082">
    <property type="entry name" value="Peripla_BP_I"/>
</dbReference>
<dbReference type="EMBL" id="JAENII010000006">
    <property type="protein sequence ID" value="MBK1827319.1"/>
    <property type="molecule type" value="Genomic_DNA"/>
</dbReference>
<dbReference type="AlphaFoldDB" id="A0A934RDM7"/>
<dbReference type="SUPFAM" id="SSF46689">
    <property type="entry name" value="Homeodomain-like"/>
    <property type="match status" value="1"/>
</dbReference>
<dbReference type="InterPro" id="IPR009057">
    <property type="entry name" value="Homeodomain-like_sf"/>
</dbReference>